<dbReference type="AlphaFoldDB" id="A0A1I5Y4H1"/>
<evidence type="ECO:0000313" key="1">
    <source>
        <dbReference type="EMBL" id="SFQ38857.1"/>
    </source>
</evidence>
<dbReference type="EMBL" id="FOXO01000040">
    <property type="protein sequence ID" value="SFQ38857.1"/>
    <property type="molecule type" value="Genomic_DNA"/>
</dbReference>
<dbReference type="RefSeq" id="WP_074891670.1">
    <property type="nucleotide sequence ID" value="NZ_FOXO01000040.1"/>
</dbReference>
<accession>A0A1I5Y4H1</accession>
<dbReference type="Proteomes" id="UP000182624">
    <property type="component" value="Unassembled WGS sequence"/>
</dbReference>
<dbReference type="OrthoDB" id="1927457at2"/>
<sequence length="113" mass="14022">MEKIKKTGAPCWFKKDFKRESVKDKLYRWRMNVKYIYQRAKYGLFGEKLKTEEDKEREKKTSSHIVYMLGDAPEYKEISDKYFDEYKAIENYRDECKDKAFALFSKWFWHLWD</sequence>
<reference evidence="2" key="1">
    <citation type="submission" date="2016-10" db="EMBL/GenBank/DDBJ databases">
        <authorList>
            <person name="Varghese N."/>
            <person name="Submissions S."/>
        </authorList>
    </citation>
    <scope>NUCLEOTIDE SEQUENCE [LARGE SCALE GENOMIC DNA]</scope>
    <source>
        <strain evidence="2">P18</strain>
    </source>
</reference>
<organism evidence="1 2">
    <name type="scientific">Butyrivibrio proteoclasticus</name>
    <dbReference type="NCBI Taxonomy" id="43305"/>
    <lineage>
        <taxon>Bacteria</taxon>
        <taxon>Bacillati</taxon>
        <taxon>Bacillota</taxon>
        <taxon>Clostridia</taxon>
        <taxon>Lachnospirales</taxon>
        <taxon>Lachnospiraceae</taxon>
        <taxon>Butyrivibrio</taxon>
    </lineage>
</organism>
<evidence type="ECO:0000313" key="2">
    <source>
        <dbReference type="Proteomes" id="UP000182624"/>
    </source>
</evidence>
<gene>
    <name evidence="1" type="ORF">SAMN04487928_14030</name>
</gene>
<name>A0A1I5Y4H1_9FIRM</name>
<keyword evidence="2" id="KW-1185">Reference proteome</keyword>
<protein>
    <submittedName>
        <fullName evidence="1">Uncharacterized protein</fullName>
    </submittedName>
</protein>
<proteinExistence type="predicted"/>